<dbReference type="GO" id="GO:0006950">
    <property type="term" value="P:response to stress"/>
    <property type="evidence" value="ECO:0007669"/>
    <property type="project" value="UniProtKB-ARBA"/>
</dbReference>
<dbReference type="Pfam" id="PF08281">
    <property type="entry name" value="Sigma70_r4_2"/>
    <property type="match status" value="1"/>
</dbReference>
<keyword evidence="2 6" id="KW-0805">Transcription regulation</keyword>
<evidence type="ECO:0000259" key="7">
    <source>
        <dbReference type="Pfam" id="PF04542"/>
    </source>
</evidence>
<protein>
    <recommendedName>
        <fullName evidence="6">RNA polymerase sigma factor</fullName>
    </recommendedName>
</protein>
<feature type="domain" description="RNA polymerase sigma-70 region 2" evidence="7">
    <location>
        <begin position="22"/>
        <end position="85"/>
    </location>
</feature>
<keyword evidence="3 6" id="KW-0731">Sigma factor</keyword>
<reference evidence="9 10" key="1">
    <citation type="submission" date="2018-08" db="EMBL/GenBank/DDBJ databases">
        <title>Paenibacillus sp. M4BSY-1, whole genome shotgun sequence.</title>
        <authorList>
            <person name="Tuo L."/>
        </authorList>
    </citation>
    <scope>NUCLEOTIDE SEQUENCE [LARGE SCALE GENOMIC DNA]</scope>
    <source>
        <strain evidence="9 10">M4BSY-1</strain>
    </source>
</reference>
<dbReference type="Pfam" id="PF04542">
    <property type="entry name" value="Sigma70_r2"/>
    <property type="match status" value="1"/>
</dbReference>
<dbReference type="SUPFAM" id="SSF88946">
    <property type="entry name" value="Sigma2 domain of RNA polymerase sigma factors"/>
    <property type="match status" value="1"/>
</dbReference>
<feature type="domain" description="RNA polymerase sigma factor 70 region 4 type 2" evidence="8">
    <location>
        <begin position="122"/>
        <end position="171"/>
    </location>
</feature>
<dbReference type="InterPro" id="IPR013249">
    <property type="entry name" value="RNA_pol_sigma70_r4_t2"/>
</dbReference>
<keyword evidence="5 6" id="KW-0804">Transcription</keyword>
<dbReference type="InterPro" id="IPR013324">
    <property type="entry name" value="RNA_pol_sigma_r3/r4-like"/>
</dbReference>
<dbReference type="EMBL" id="QUBQ01000007">
    <property type="protein sequence ID" value="REK69454.1"/>
    <property type="molecule type" value="Genomic_DNA"/>
</dbReference>
<evidence type="ECO:0000256" key="1">
    <source>
        <dbReference type="ARBA" id="ARBA00010641"/>
    </source>
</evidence>
<evidence type="ECO:0000313" key="9">
    <source>
        <dbReference type="EMBL" id="REK69454.1"/>
    </source>
</evidence>
<keyword evidence="4 6" id="KW-0238">DNA-binding</keyword>
<evidence type="ECO:0000256" key="2">
    <source>
        <dbReference type="ARBA" id="ARBA00023015"/>
    </source>
</evidence>
<dbReference type="CDD" id="cd06171">
    <property type="entry name" value="Sigma70_r4"/>
    <property type="match status" value="1"/>
</dbReference>
<dbReference type="PANTHER" id="PTHR43133:SF46">
    <property type="entry name" value="RNA POLYMERASE SIGMA-70 FACTOR ECF SUBFAMILY"/>
    <property type="match status" value="1"/>
</dbReference>
<sequence>MDFTYLNTLAGGYDREQVLHDLIHAYRHDVWDYAFSITRSVDLSDDIAQDVFLKVYEKLHTFRGEASIKSWLLRITRNVSFNRMKSGFFRRVLLMGEMREAGAGAPSAEKQAMDRLQTSEAWQLVLGLPVKQREVLVLHAHHELTQEEIAKLLHLPLGTVKSRLHHARLKLAERYRGGMKHEGV</sequence>
<evidence type="ECO:0000313" key="10">
    <source>
        <dbReference type="Proteomes" id="UP000261905"/>
    </source>
</evidence>
<dbReference type="PANTHER" id="PTHR43133">
    <property type="entry name" value="RNA POLYMERASE ECF-TYPE SIGMA FACTO"/>
    <property type="match status" value="1"/>
</dbReference>
<comment type="similarity">
    <text evidence="1 6">Belongs to the sigma-70 factor family. ECF subfamily.</text>
</comment>
<accession>A0A371P0I9</accession>
<dbReference type="InterPro" id="IPR007627">
    <property type="entry name" value="RNA_pol_sigma70_r2"/>
</dbReference>
<dbReference type="SUPFAM" id="SSF88659">
    <property type="entry name" value="Sigma3 and sigma4 domains of RNA polymerase sigma factors"/>
    <property type="match status" value="1"/>
</dbReference>
<dbReference type="InterPro" id="IPR014284">
    <property type="entry name" value="RNA_pol_sigma-70_dom"/>
</dbReference>
<comment type="caution">
    <text evidence="9">The sequence shown here is derived from an EMBL/GenBank/DDBJ whole genome shotgun (WGS) entry which is preliminary data.</text>
</comment>
<dbReference type="Proteomes" id="UP000261905">
    <property type="component" value="Unassembled WGS sequence"/>
</dbReference>
<keyword evidence="10" id="KW-1185">Reference proteome</keyword>
<proteinExistence type="inferred from homology"/>
<dbReference type="GO" id="GO:0006352">
    <property type="term" value="P:DNA-templated transcription initiation"/>
    <property type="evidence" value="ECO:0007669"/>
    <property type="project" value="InterPro"/>
</dbReference>
<evidence type="ECO:0000256" key="4">
    <source>
        <dbReference type="ARBA" id="ARBA00023125"/>
    </source>
</evidence>
<evidence type="ECO:0000259" key="8">
    <source>
        <dbReference type="Pfam" id="PF08281"/>
    </source>
</evidence>
<name>A0A371P0I9_9BACL</name>
<dbReference type="NCBIfam" id="TIGR02937">
    <property type="entry name" value="sigma70-ECF"/>
    <property type="match status" value="1"/>
</dbReference>
<dbReference type="InterPro" id="IPR013325">
    <property type="entry name" value="RNA_pol_sigma_r2"/>
</dbReference>
<dbReference type="OrthoDB" id="9794508at2"/>
<dbReference type="PROSITE" id="PS01063">
    <property type="entry name" value="SIGMA70_ECF"/>
    <property type="match status" value="1"/>
</dbReference>
<dbReference type="RefSeq" id="WP_116049500.1">
    <property type="nucleotide sequence ID" value="NZ_QUBQ01000007.1"/>
</dbReference>
<dbReference type="AlphaFoldDB" id="A0A371P0I9"/>
<evidence type="ECO:0000256" key="6">
    <source>
        <dbReference type="RuleBase" id="RU000716"/>
    </source>
</evidence>
<dbReference type="GO" id="GO:0016987">
    <property type="term" value="F:sigma factor activity"/>
    <property type="evidence" value="ECO:0007669"/>
    <property type="project" value="UniProtKB-KW"/>
</dbReference>
<dbReference type="GO" id="GO:0003677">
    <property type="term" value="F:DNA binding"/>
    <property type="evidence" value="ECO:0007669"/>
    <property type="project" value="UniProtKB-KW"/>
</dbReference>
<evidence type="ECO:0000256" key="5">
    <source>
        <dbReference type="ARBA" id="ARBA00023163"/>
    </source>
</evidence>
<dbReference type="InterPro" id="IPR036388">
    <property type="entry name" value="WH-like_DNA-bd_sf"/>
</dbReference>
<dbReference type="Gene3D" id="1.10.10.10">
    <property type="entry name" value="Winged helix-like DNA-binding domain superfamily/Winged helix DNA-binding domain"/>
    <property type="match status" value="1"/>
</dbReference>
<gene>
    <name evidence="9" type="ORF">DX130_23365</name>
</gene>
<dbReference type="InterPro" id="IPR039425">
    <property type="entry name" value="RNA_pol_sigma-70-like"/>
</dbReference>
<evidence type="ECO:0000256" key="3">
    <source>
        <dbReference type="ARBA" id="ARBA00023082"/>
    </source>
</evidence>
<dbReference type="InterPro" id="IPR000838">
    <property type="entry name" value="RNA_pol_sigma70_ECF_CS"/>
</dbReference>
<organism evidence="9 10">
    <name type="scientific">Paenibacillus paeoniae</name>
    <dbReference type="NCBI Taxonomy" id="2292705"/>
    <lineage>
        <taxon>Bacteria</taxon>
        <taxon>Bacillati</taxon>
        <taxon>Bacillota</taxon>
        <taxon>Bacilli</taxon>
        <taxon>Bacillales</taxon>
        <taxon>Paenibacillaceae</taxon>
        <taxon>Paenibacillus</taxon>
    </lineage>
</organism>
<dbReference type="Gene3D" id="1.10.1740.10">
    <property type="match status" value="1"/>
</dbReference>